<reference evidence="5" key="1">
    <citation type="journal article" date="2019" name="Int. J. Syst. Evol. Microbiol.">
        <title>The Global Catalogue of Microorganisms (GCM) 10K type strain sequencing project: providing services to taxonomists for standard genome sequencing and annotation.</title>
        <authorList>
            <consortium name="The Broad Institute Genomics Platform"/>
            <consortium name="The Broad Institute Genome Sequencing Center for Infectious Disease"/>
            <person name="Wu L."/>
            <person name="Ma J."/>
        </authorList>
    </citation>
    <scope>NUCLEOTIDE SEQUENCE [LARGE SCALE GENOMIC DNA]</scope>
    <source>
        <strain evidence="5">KACC 14249</strain>
    </source>
</reference>
<protein>
    <submittedName>
        <fullName evidence="4">SDR family NAD(P)-dependent oxidoreductase</fullName>
        <ecNumber evidence="4">1.-.-.-</ecNumber>
    </submittedName>
</protein>
<evidence type="ECO:0000313" key="4">
    <source>
        <dbReference type="EMBL" id="MFC6007583.1"/>
    </source>
</evidence>
<dbReference type="Proteomes" id="UP001596189">
    <property type="component" value="Unassembled WGS sequence"/>
</dbReference>
<evidence type="ECO:0000256" key="2">
    <source>
        <dbReference type="ARBA" id="ARBA00023002"/>
    </source>
</evidence>
<keyword evidence="5" id="KW-1185">Reference proteome</keyword>
<dbReference type="PANTHER" id="PTHR44196:SF2">
    <property type="entry name" value="SHORT-CHAIN DEHYDROGENASE-RELATED"/>
    <property type="match status" value="1"/>
</dbReference>
<proteinExistence type="inferred from homology"/>
<dbReference type="RefSeq" id="WP_345715737.1">
    <property type="nucleotide sequence ID" value="NZ_BAABFP010000002.1"/>
</dbReference>
<dbReference type="GO" id="GO:0016491">
    <property type="term" value="F:oxidoreductase activity"/>
    <property type="evidence" value="ECO:0007669"/>
    <property type="project" value="UniProtKB-KW"/>
</dbReference>
<dbReference type="SUPFAM" id="SSF51735">
    <property type="entry name" value="NAD(P)-binding Rossmann-fold domains"/>
    <property type="match status" value="1"/>
</dbReference>
<evidence type="ECO:0000256" key="1">
    <source>
        <dbReference type="ARBA" id="ARBA00006484"/>
    </source>
</evidence>
<dbReference type="EMBL" id="JBHSRD010000004">
    <property type="protein sequence ID" value="MFC6007583.1"/>
    <property type="molecule type" value="Genomic_DNA"/>
</dbReference>
<dbReference type="EC" id="1.-.-.-" evidence="4"/>
<dbReference type="Gene3D" id="3.40.50.720">
    <property type="entry name" value="NAD(P)-binding Rossmann-like Domain"/>
    <property type="match status" value="1"/>
</dbReference>
<evidence type="ECO:0000256" key="3">
    <source>
        <dbReference type="RuleBase" id="RU000363"/>
    </source>
</evidence>
<dbReference type="InterPro" id="IPR002347">
    <property type="entry name" value="SDR_fam"/>
</dbReference>
<comment type="similarity">
    <text evidence="1 3">Belongs to the short-chain dehydrogenases/reductases (SDR) family.</text>
</comment>
<dbReference type="InterPro" id="IPR036291">
    <property type="entry name" value="NAD(P)-bd_dom_sf"/>
</dbReference>
<comment type="caution">
    <text evidence="4">The sequence shown here is derived from an EMBL/GenBank/DDBJ whole genome shotgun (WGS) entry which is preliminary data.</text>
</comment>
<dbReference type="Pfam" id="PF00106">
    <property type="entry name" value="adh_short"/>
    <property type="match status" value="1"/>
</dbReference>
<dbReference type="PRINTS" id="PR00080">
    <property type="entry name" value="SDRFAMILY"/>
</dbReference>
<sequence length="257" mass="27523">MTTALVTGATAGIGHSFVRHLAAQGYDVVLVARGRERLDEVAEEVRTVYGREAETIAADLTDRADVQRVADRLADSGRPVDLLVNNAGFGLGHGFLRGDVAAQERLLDIHCRAVLVLSHAAAEPMVERGHGAIVNVSSVAGFAAMGTYSAVKAWETTFSEALAGELGPRGVRVMALCPGFVKTEFHERGRINMSRLPAAGWLDVDDVVSAALADLDRGRVVSIPSRRFKTLSFLSRHAPRSLVRKASSTIQSRRAGN</sequence>
<dbReference type="PANTHER" id="PTHR44196">
    <property type="entry name" value="DEHYDROGENASE/REDUCTASE SDR FAMILY MEMBER 7B"/>
    <property type="match status" value="1"/>
</dbReference>
<name>A0ABW1JFK8_9ACTN</name>
<dbReference type="PIRSF" id="PIRSF000126">
    <property type="entry name" value="11-beta-HSD1"/>
    <property type="match status" value="1"/>
</dbReference>
<gene>
    <name evidence="4" type="ORF">ACFQDO_10630</name>
</gene>
<evidence type="ECO:0000313" key="5">
    <source>
        <dbReference type="Proteomes" id="UP001596189"/>
    </source>
</evidence>
<accession>A0ABW1JFK8</accession>
<organism evidence="4 5">
    <name type="scientific">Angustibacter luteus</name>
    <dbReference type="NCBI Taxonomy" id="658456"/>
    <lineage>
        <taxon>Bacteria</taxon>
        <taxon>Bacillati</taxon>
        <taxon>Actinomycetota</taxon>
        <taxon>Actinomycetes</taxon>
        <taxon>Kineosporiales</taxon>
        <taxon>Kineosporiaceae</taxon>
    </lineage>
</organism>
<dbReference type="CDD" id="cd05233">
    <property type="entry name" value="SDR_c"/>
    <property type="match status" value="1"/>
</dbReference>
<keyword evidence="2 4" id="KW-0560">Oxidoreductase</keyword>
<dbReference type="PRINTS" id="PR00081">
    <property type="entry name" value="GDHRDH"/>
</dbReference>